<comment type="caution">
    <text evidence="1">The sequence shown here is derived from an EMBL/GenBank/DDBJ whole genome shotgun (WGS) entry which is preliminary data.</text>
</comment>
<name>A0AAV6Z9I4_ENGPU</name>
<protein>
    <submittedName>
        <fullName evidence="1">Uncharacterized protein</fullName>
    </submittedName>
</protein>
<evidence type="ECO:0000313" key="1">
    <source>
        <dbReference type="EMBL" id="KAG8546204.1"/>
    </source>
</evidence>
<dbReference type="AlphaFoldDB" id="A0AAV6Z9I4"/>
<evidence type="ECO:0000313" key="2">
    <source>
        <dbReference type="Proteomes" id="UP000824782"/>
    </source>
</evidence>
<accession>A0AAV6Z9I4</accession>
<dbReference type="PANTHER" id="PTHR16206:SF12">
    <property type="entry name" value="DEP DOMAIN-CONTAINING PROTEIN 1A"/>
    <property type="match status" value="1"/>
</dbReference>
<dbReference type="EMBL" id="WNYA01001201">
    <property type="protein sequence ID" value="KAG8546204.1"/>
    <property type="molecule type" value="Genomic_DNA"/>
</dbReference>
<sequence>MKDPTPGFYFCKQISAQEFEEQKVVTSQAAIMELLEGIVKDKNLSMKDKKKKLKQFQREYPEIYRSRFPTTESEARLFGDKPTIKQPMLVLRRPKFRNIRY</sequence>
<reference evidence="1" key="1">
    <citation type="thesis" date="2020" institute="ProQuest LLC" country="789 East Eisenhower Parkway, Ann Arbor, MI, USA">
        <title>Comparative Genomics and Chromosome Evolution.</title>
        <authorList>
            <person name="Mudd A.B."/>
        </authorList>
    </citation>
    <scope>NUCLEOTIDE SEQUENCE</scope>
    <source>
        <strain evidence="1">237g6f4</strain>
        <tissue evidence="1">Blood</tissue>
    </source>
</reference>
<dbReference type="Proteomes" id="UP000824782">
    <property type="component" value="Unassembled WGS sequence"/>
</dbReference>
<dbReference type="PANTHER" id="PTHR16206">
    <property type="entry name" value="DEP DOMAIN-CONTAINING"/>
    <property type="match status" value="1"/>
</dbReference>
<gene>
    <name evidence="1" type="ORF">GDO81_019563</name>
</gene>
<keyword evidence="2" id="KW-1185">Reference proteome</keyword>
<dbReference type="GO" id="GO:0005634">
    <property type="term" value="C:nucleus"/>
    <property type="evidence" value="ECO:0007669"/>
    <property type="project" value="TreeGrafter"/>
</dbReference>
<organism evidence="1 2">
    <name type="scientific">Engystomops pustulosus</name>
    <name type="common">Tungara frog</name>
    <name type="synonym">Physalaemus pustulosus</name>
    <dbReference type="NCBI Taxonomy" id="76066"/>
    <lineage>
        <taxon>Eukaryota</taxon>
        <taxon>Metazoa</taxon>
        <taxon>Chordata</taxon>
        <taxon>Craniata</taxon>
        <taxon>Vertebrata</taxon>
        <taxon>Euteleostomi</taxon>
        <taxon>Amphibia</taxon>
        <taxon>Batrachia</taxon>
        <taxon>Anura</taxon>
        <taxon>Neobatrachia</taxon>
        <taxon>Hyloidea</taxon>
        <taxon>Leptodactylidae</taxon>
        <taxon>Leiuperinae</taxon>
        <taxon>Engystomops</taxon>
    </lineage>
</organism>
<dbReference type="GO" id="GO:0017053">
    <property type="term" value="C:transcription repressor complex"/>
    <property type="evidence" value="ECO:0007669"/>
    <property type="project" value="TreeGrafter"/>
</dbReference>
<proteinExistence type="predicted"/>